<dbReference type="AlphaFoldDB" id="A0A016V065"/>
<proteinExistence type="predicted"/>
<evidence type="ECO:0000313" key="2">
    <source>
        <dbReference type="EMBL" id="EYC21029.1"/>
    </source>
</evidence>
<feature type="region of interest" description="Disordered" evidence="1">
    <location>
        <begin position="1"/>
        <end position="63"/>
    </location>
</feature>
<accession>A0A016V065</accession>
<protein>
    <submittedName>
        <fullName evidence="2">Uncharacterized protein</fullName>
    </submittedName>
</protein>
<keyword evidence="3" id="KW-1185">Reference proteome</keyword>
<dbReference type="Proteomes" id="UP000024635">
    <property type="component" value="Unassembled WGS sequence"/>
</dbReference>
<reference evidence="3" key="1">
    <citation type="journal article" date="2015" name="Nat. Genet.">
        <title>The genome and transcriptome of the zoonotic hookworm Ancylostoma ceylanicum identify infection-specific gene families.</title>
        <authorList>
            <person name="Schwarz E.M."/>
            <person name="Hu Y."/>
            <person name="Antoshechkin I."/>
            <person name="Miller M.M."/>
            <person name="Sternberg P.W."/>
            <person name="Aroian R.V."/>
        </authorList>
    </citation>
    <scope>NUCLEOTIDE SEQUENCE</scope>
    <source>
        <strain evidence="3">HY135</strain>
    </source>
</reference>
<name>A0A016V065_9BILA</name>
<evidence type="ECO:0000256" key="1">
    <source>
        <dbReference type="SAM" id="MobiDB-lite"/>
    </source>
</evidence>
<feature type="compositionally biased region" description="Low complexity" evidence="1">
    <location>
        <begin position="15"/>
        <end position="26"/>
    </location>
</feature>
<organism evidence="2 3">
    <name type="scientific">Ancylostoma ceylanicum</name>
    <dbReference type="NCBI Taxonomy" id="53326"/>
    <lineage>
        <taxon>Eukaryota</taxon>
        <taxon>Metazoa</taxon>
        <taxon>Ecdysozoa</taxon>
        <taxon>Nematoda</taxon>
        <taxon>Chromadorea</taxon>
        <taxon>Rhabditida</taxon>
        <taxon>Rhabditina</taxon>
        <taxon>Rhabditomorpha</taxon>
        <taxon>Strongyloidea</taxon>
        <taxon>Ancylostomatidae</taxon>
        <taxon>Ancylostomatinae</taxon>
        <taxon>Ancylostoma</taxon>
    </lineage>
</organism>
<dbReference type="EMBL" id="JARK01001356">
    <property type="protein sequence ID" value="EYC21029.1"/>
    <property type="molecule type" value="Genomic_DNA"/>
</dbReference>
<gene>
    <name evidence="2" type="primary">Acey_s0020.g190</name>
    <name evidence="2" type="ORF">Y032_0020g190</name>
</gene>
<evidence type="ECO:0000313" key="3">
    <source>
        <dbReference type="Proteomes" id="UP000024635"/>
    </source>
</evidence>
<dbReference type="OrthoDB" id="10338266at2759"/>
<sequence>MSSLEDAESEVKLFSASSSSPAPAEPVTYESDPSRDDKSLPSLLNTDYADTTDERCERPRRGCSSTVRSSEILTVSTTQKIPKKISEFIVDFYLENALVLLRNTSSRHITVNSERDQLYETLTRRIEAEFGLAFDRKKIKTHFEHFKYRTLAKGAKMMAGMNRQSKTAQEGAPEELRAVNPRAFAFDMSEFKLWSYLNDSPVTVGEQLADCSVVLQPCTSISAPGPESSGQAEVGGVTGNQESEVFDDMAASPTSSGSTDSAVDISRVHVNGCDGVRDRSSAHNRRKRKYEELLDEQILMYREQRRLFTEMANAQMQMSAMVGSLHDVVKAVMHRLVGNDAEPSRVKGGVAASPVVIAHDATERSREVRNTARLSDVKQEDLGTPSDIRSTNKIYRAKRVEHKVQFDFYRETSIEFHNYTPFQGYHVARDSAS</sequence>
<comment type="caution">
    <text evidence="2">The sequence shown here is derived from an EMBL/GenBank/DDBJ whole genome shotgun (WGS) entry which is preliminary data.</text>
</comment>